<dbReference type="STRING" id="348780.NP_3094A"/>
<accession>A0A1U7EX01</accession>
<dbReference type="EMBL" id="CR936257">
    <property type="protein sequence ID" value="CAI49638.1"/>
    <property type="molecule type" value="Genomic_DNA"/>
</dbReference>
<gene>
    <name evidence="2" type="ordered locus">NP_3094A</name>
</gene>
<evidence type="ECO:0000313" key="3">
    <source>
        <dbReference type="Proteomes" id="UP000002698"/>
    </source>
</evidence>
<dbReference type="EnsemblBacteria" id="CAI49638">
    <property type="protein sequence ID" value="CAI49638"/>
    <property type="gene ID" value="NP_3094A"/>
</dbReference>
<reference evidence="2 3" key="1">
    <citation type="journal article" date="2005" name="Genome Res.">
        <title>Living with two extremes: conclusions from the genome sequence of Natronomonas pharaonis.</title>
        <authorList>
            <person name="Falb M."/>
            <person name="Pfeiffer F."/>
            <person name="Palm P."/>
            <person name="Rodewald K."/>
            <person name="Hickmann V."/>
            <person name="Tittor J."/>
            <person name="Oesterhelt D."/>
        </authorList>
    </citation>
    <scope>NUCLEOTIDE SEQUENCE [LARGE SCALE GENOMIC DNA]</scope>
    <source>
        <strain evidence="3">ATCC 35678 / DSM 2160 / CIP 103997 / JCM 8858 / NBRC 14720 / NCIMB 2260 / Gabara</strain>
    </source>
</reference>
<dbReference type="Proteomes" id="UP000002698">
    <property type="component" value="Chromosome"/>
</dbReference>
<dbReference type="HOGENOM" id="CLU_3210846_0_0_2"/>
<dbReference type="AlphaFoldDB" id="A0A1U7EX01"/>
<name>A0A1U7EX01_NATPD</name>
<protein>
    <submittedName>
        <fullName evidence="2">Uncharacterized protein</fullName>
    </submittedName>
</protein>
<feature type="region of interest" description="Disordered" evidence="1">
    <location>
        <begin position="1"/>
        <end position="44"/>
    </location>
</feature>
<sequence>MQGKQSGSKMEQKDEEDTKELKGQKRKTKTASYETPETDERYFY</sequence>
<proteinExistence type="predicted"/>
<evidence type="ECO:0000256" key="1">
    <source>
        <dbReference type="SAM" id="MobiDB-lite"/>
    </source>
</evidence>
<dbReference type="KEGG" id="nph:NP_3094A"/>
<evidence type="ECO:0000313" key="2">
    <source>
        <dbReference type="EMBL" id="CAI49638.1"/>
    </source>
</evidence>
<keyword evidence="3" id="KW-1185">Reference proteome</keyword>
<organism evidence="2 3">
    <name type="scientific">Natronomonas pharaonis (strain ATCC 35678 / DSM 2160 / CIP 103997 / JCM 8858 / NBRC 14720 / NCIMB 2260 / Gabara)</name>
    <name type="common">Halobacterium pharaonis</name>
    <dbReference type="NCBI Taxonomy" id="348780"/>
    <lineage>
        <taxon>Archaea</taxon>
        <taxon>Methanobacteriati</taxon>
        <taxon>Methanobacteriota</taxon>
        <taxon>Stenosarchaea group</taxon>
        <taxon>Halobacteria</taxon>
        <taxon>Halobacteriales</taxon>
        <taxon>Natronomonadaceae</taxon>
        <taxon>Natronomonas</taxon>
    </lineage>
</organism>